<evidence type="ECO:0000256" key="3">
    <source>
        <dbReference type="ARBA" id="ARBA00022448"/>
    </source>
</evidence>
<dbReference type="SUPFAM" id="SSF144083">
    <property type="entry name" value="Magnesium transport protein CorA, transmembrane region"/>
    <property type="match status" value="1"/>
</dbReference>
<dbReference type="Pfam" id="PF01544">
    <property type="entry name" value="CorA"/>
    <property type="match status" value="1"/>
</dbReference>
<accession>A0ABD3PEF2</accession>
<reference evidence="10 11" key="1">
    <citation type="submission" date="2024-10" db="EMBL/GenBank/DDBJ databases">
        <title>Updated reference genomes for cyclostephanoid diatoms.</title>
        <authorList>
            <person name="Roberts W.R."/>
            <person name="Alverson A.J."/>
        </authorList>
    </citation>
    <scope>NUCLEOTIDE SEQUENCE [LARGE SCALE GENOMIC DNA]</scope>
    <source>
        <strain evidence="10 11">AJA276-08</strain>
    </source>
</reference>
<sequence length="493" mass="54955">MSRRSPLSPTIESDEENGIHHPELLQGFSDISISSSRLHSSPNHSRSRSRKLSDASLNSSDSEILDVVSELTPLVGNSQHAYESIDDHHHAGLSDDESINTVTALPGMEIRCHSISANSAAGRRGICVIRPSTAKVALRAAQLERRLAKKQEQNPPLGTMLQPLATDAAAGTSYSKERYWIDIETHQRSTDELYDFLRQLRLPPFFVSILSEPATWTSEVIALKQVSLAIFQILPTDPSSIEVVHVALLCMPSLLVTFSTFPQSSEGEDLYQLVKQYLKQRERVPEPTSSGLLLAWLQFHVRRTARAVRALRLAAVEMDEAMDTDPPTFEFEHLVDAKNCLLRVLQVAEEQDEIIEGLAAAEQNTAGLDFTNCRGAFSMLEANSKSNERLGSRVDKHMNELRERIMTKREVELNQRLALLTILSAIFMPLTLLSGIWGMNFENMPELAVEGAYYKARMYQLKEHSGLVVSYSSSLSSHIISLGCERLCLECSP</sequence>
<name>A0ABD3PEF2_9STRA</name>
<feature type="compositionally biased region" description="Low complexity" evidence="8">
    <location>
        <begin position="29"/>
        <end position="44"/>
    </location>
</feature>
<keyword evidence="4" id="KW-1003">Cell membrane</keyword>
<protein>
    <recommendedName>
        <fullName evidence="12">Magnesium transporter</fullName>
    </recommendedName>
</protein>
<comment type="subcellular location">
    <subcellularLocation>
        <location evidence="1">Cell membrane</location>
        <topology evidence="1">Multi-pass membrane protein</topology>
    </subcellularLocation>
</comment>
<organism evidence="10 11">
    <name type="scientific">Stephanodiscus triporus</name>
    <dbReference type="NCBI Taxonomy" id="2934178"/>
    <lineage>
        <taxon>Eukaryota</taxon>
        <taxon>Sar</taxon>
        <taxon>Stramenopiles</taxon>
        <taxon>Ochrophyta</taxon>
        <taxon>Bacillariophyta</taxon>
        <taxon>Coscinodiscophyceae</taxon>
        <taxon>Thalassiosirophycidae</taxon>
        <taxon>Stephanodiscales</taxon>
        <taxon>Stephanodiscaceae</taxon>
        <taxon>Stephanodiscus</taxon>
    </lineage>
</organism>
<evidence type="ECO:0000313" key="11">
    <source>
        <dbReference type="Proteomes" id="UP001530315"/>
    </source>
</evidence>
<comment type="similarity">
    <text evidence="2">Belongs to the CorA metal ion transporter (MIT) (TC 1.A.35) family.</text>
</comment>
<evidence type="ECO:0000256" key="6">
    <source>
        <dbReference type="ARBA" id="ARBA00022989"/>
    </source>
</evidence>
<comment type="caution">
    <text evidence="10">The sequence shown here is derived from an EMBL/GenBank/DDBJ whole genome shotgun (WGS) entry which is preliminary data.</text>
</comment>
<keyword evidence="7 9" id="KW-0472">Membrane</keyword>
<dbReference type="AlphaFoldDB" id="A0ABD3PEF2"/>
<evidence type="ECO:0000256" key="2">
    <source>
        <dbReference type="ARBA" id="ARBA00009765"/>
    </source>
</evidence>
<feature type="transmembrane region" description="Helical" evidence="9">
    <location>
        <begin position="417"/>
        <end position="437"/>
    </location>
</feature>
<evidence type="ECO:0008006" key="12">
    <source>
        <dbReference type="Google" id="ProtNLM"/>
    </source>
</evidence>
<evidence type="ECO:0000256" key="1">
    <source>
        <dbReference type="ARBA" id="ARBA00004651"/>
    </source>
</evidence>
<evidence type="ECO:0000256" key="5">
    <source>
        <dbReference type="ARBA" id="ARBA00022692"/>
    </source>
</evidence>
<dbReference type="InterPro" id="IPR045863">
    <property type="entry name" value="CorA_TM1_TM2"/>
</dbReference>
<dbReference type="PANTHER" id="PTHR46494:SF1">
    <property type="entry name" value="CORA FAMILY METAL ION TRANSPORTER (EUROFUNG)"/>
    <property type="match status" value="1"/>
</dbReference>
<keyword evidence="5 9" id="KW-0812">Transmembrane</keyword>
<gene>
    <name evidence="10" type="ORF">ACHAW5_008233</name>
</gene>
<evidence type="ECO:0000256" key="4">
    <source>
        <dbReference type="ARBA" id="ARBA00022475"/>
    </source>
</evidence>
<evidence type="ECO:0000313" key="10">
    <source>
        <dbReference type="EMBL" id="KAL3786455.1"/>
    </source>
</evidence>
<evidence type="ECO:0000256" key="9">
    <source>
        <dbReference type="SAM" id="Phobius"/>
    </source>
</evidence>
<dbReference type="InterPro" id="IPR002523">
    <property type="entry name" value="MgTranspt_CorA/ZnTranspt_ZntB"/>
</dbReference>
<dbReference type="InterPro" id="IPR045861">
    <property type="entry name" value="CorA_cytoplasmic_dom"/>
</dbReference>
<evidence type="ECO:0000256" key="8">
    <source>
        <dbReference type="SAM" id="MobiDB-lite"/>
    </source>
</evidence>
<dbReference type="Proteomes" id="UP001530315">
    <property type="component" value="Unassembled WGS sequence"/>
</dbReference>
<dbReference type="GO" id="GO:0005886">
    <property type="term" value="C:plasma membrane"/>
    <property type="evidence" value="ECO:0007669"/>
    <property type="project" value="UniProtKB-SubCell"/>
</dbReference>
<proteinExistence type="inferred from homology"/>
<keyword evidence="3" id="KW-0813">Transport</keyword>
<dbReference type="PANTHER" id="PTHR46494">
    <property type="entry name" value="CORA FAMILY METAL ION TRANSPORTER (EUROFUNG)"/>
    <property type="match status" value="1"/>
</dbReference>
<keyword evidence="11" id="KW-1185">Reference proteome</keyword>
<dbReference type="Gene3D" id="1.20.58.340">
    <property type="entry name" value="Magnesium transport protein CorA, transmembrane region"/>
    <property type="match status" value="1"/>
</dbReference>
<feature type="region of interest" description="Disordered" evidence="8">
    <location>
        <begin position="1"/>
        <end position="56"/>
    </location>
</feature>
<dbReference type="SUPFAM" id="SSF143865">
    <property type="entry name" value="CorA soluble domain-like"/>
    <property type="match status" value="1"/>
</dbReference>
<evidence type="ECO:0000256" key="7">
    <source>
        <dbReference type="ARBA" id="ARBA00023136"/>
    </source>
</evidence>
<keyword evidence="6 9" id="KW-1133">Transmembrane helix</keyword>
<feature type="compositionally biased region" description="Polar residues" evidence="8">
    <location>
        <begin position="1"/>
        <end position="11"/>
    </location>
</feature>
<dbReference type="EMBL" id="JALLAZ020000827">
    <property type="protein sequence ID" value="KAL3786455.1"/>
    <property type="molecule type" value="Genomic_DNA"/>
</dbReference>